<name>A0A4Y2EM24_ARAVE</name>
<dbReference type="Proteomes" id="UP000499080">
    <property type="component" value="Unassembled WGS sequence"/>
</dbReference>
<reference evidence="5 6" key="1">
    <citation type="journal article" date="2019" name="Sci. Rep.">
        <title>Orb-weaving spider Araneus ventricosus genome elucidates the spidroin gene catalogue.</title>
        <authorList>
            <person name="Kono N."/>
            <person name="Nakamura H."/>
            <person name="Ohtoshi R."/>
            <person name="Moran D.A.P."/>
            <person name="Shinohara A."/>
            <person name="Yoshida Y."/>
            <person name="Fujiwara M."/>
            <person name="Mori M."/>
            <person name="Tomita M."/>
            <person name="Arakawa K."/>
        </authorList>
    </citation>
    <scope>NUCLEOTIDE SEQUENCE [LARGE SCALE GENOMIC DNA]</scope>
</reference>
<accession>A0A4Y2EM24</accession>
<proteinExistence type="predicted"/>
<dbReference type="EMBL" id="BGPR01093227">
    <property type="protein sequence ID" value="GBM30185.1"/>
    <property type="molecule type" value="Genomic_DNA"/>
</dbReference>
<dbReference type="EMBL" id="BGPR01093198">
    <property type="protein sequence ID" value="GBM30043.1"/>
    <property type="molecule type" value="Genomic_DNA"/>
</dbReference>
<comment type="caution">
    <text evidence="5">The sequence shown here is derived from an EMBL/GenBank/DDBJ whole genome shotgun (WGS) entry which is preliminary data.</text>
</comment>
<evidence type="ECO:0000313" key="5">
    <source>
        <dbReference type="EMBL" id="GBM30240.1"/>
    </source>
</evidence>
<evidence type="ECO:0000313" key="4">
    <source>
        <dbReference type="EMBL" id="GBM30185.1"/>
    </source>
</evidence>
<protein>
    <submittedName>
        <fullName evidence="5">Uncharacterized protein</fullName>
    </submittedName>
</protein>
<organism evidence="5 6">
    <name type="scientific">Araneus ventricosus</name>
    <name type="common">Orbweaver spider</name>
    <name type="synonym">Epeira ventricosa</name>
    <dbReference type="NCBI Taxonomy" id="182803"/>
    <lineage>
        <taxon>Eukaryota</taxon>
        <taxon>Metazoa</taxon>
        <taxon>Ecdysozoa</taxon>
        <taxon>Arthropoda</taxon>
        <taxon>Chelicerata</taxon>
        <taxon>Arachnida</taxon>
        <taxon>Araneae</taxon>
        <taxon>Araneomorphae</taxon>
        <taxon>Entelegynae</taxon>
        <taxon>Araneoidea</taxon>
        <taxon>Araneidae</taxon>
        <taxon>Araneus</taxon>
    </lineage>
</organism>
<dbReference type="EMBL" id="BGPR01093241">
    <property type="protein sequence ID" value="GBM30240.1"/>
    <property type="molecule type" value="Genomic_DNA"/>
</dbReference>
<sequence length="107" mass="12427">MSRSGPRDHCPGSRCEPSPRQAPQRPPPRKIIFYGNYKIRFRPTALQGLEGRLTISVNLDFLFIFNSPVHCLIQNRKFGLENSVLVFQFLTYNFMLSFSIEDTHRNP</sequence>
<dbReference type="EMBL" id="BGPR01093201">
    <property type="protein sequence ID" value="GBM30056.1"/>
    <property type="molecule type" value="Genomic_DNA"/>
</dbReference>
<feature type="region of interest" description="Disordered" evidence="1">
    <location>
        <begin position="1"/>
        <end position="29"/>
    </location>
</feature>
<dbReference type="AlphaFoldDB" id="A0A4Y2EM24"/>
<evidence type="ECO:0000256" key="1">
    <source>
        <dbReference type="SAM" id="MobiDB-lite"/>
    </source>
</evidence>
<gene>
    <name evidence="5" type="ORF">AVEN_140733_1</name>
    <name evidence="4" type="ORF">AVEN_186618_1</name>
    <name evidence="2" type="ORF">AVEN_235835_1</name>
    <name evidence="3" type="ORF">AVEN_58351_1</name>
</gene>
<feature type="compositionally biased region" description="Basic and acidic residues" evidence="1">
    <location>
        <begin position="1"/>
        <end position="11"/>
    </location>
</feature>
<keyword evidence="6" id="KW-1185">Reference proteome</keyword>
<evidence type="ECO:0000313" key="3">
    <source>
        <dbReference type="EMBL" id="GBM30056.1"/>
    </source>
</evidence>
<evidence type="ECO:0000313" key="2">
    <source>
        <dbReference type="EMBL" id="GBM30043.1"/>
    </source>
</evidence>
<evidence type="ECO:0000313" key="6">
    <source>
        <dbReference type="Proteomes" id="UP000499080"/>
    </source>
</evidence>